<dbReference type="AlphaFoldDB" id="A0A5R8WIK2"/>
<proteinExistence type="predicted"/>
<evidence type="ECO:0000256" key="1">
    <source>
        <dbReference type="SAM" id="Phobius"/>
    </source>
</evidence>
<evidence type="ECO:0000313" key="2">
    <source>
        <dbReference type="EMBL" id="TLM88709.1"/>
    </source>
</evidence>
<keyword evidence="1" id="KW-1133">Transmembrane helix</keyword>
<protein>
    <submittedName>
        <fullName evidence="2">Uncharacterized protein</fullName>
    </submittedName>
</protein>
<reference evidence="2 3" key="1">
    <citation type="submission" date="2019-05" db="EMBL/GenBank/DDBJ databases">
        <title>Hymenobacter edaphi sp. nov., isolated from abandoned arsenic-contaminated farmland soil.</title>
        <authorList>
            <person name="Nie L."/>
        </authorList>
    </citation>
    <scope>NUCLEOTIDE SEQUENCE [LARGE SCALE GENOMIC DNA]</scope>
    <source>
        <strain evidence="2 3">1-3-3-8</strain>
    </source>
</reference>
<name>A0A5R8WIK2_9BACT</name>
<dbReference type="RefSeq" id="WP_138081540.1">
    <property type="nucleotide sequence ID" value="NZ_VAJM01000016.1"/>
</dbReference>
<dbReference type="EMBL" id="VAJM01000016">
    <property type="protein sequence ID" value="TLM88709.1"/>
    <property type="molecule type" value="Genomic_DNA"/>
</dbReference>
<evidence type="ECO:0000313" key="3">
    <source>
        <dbReference type="Proteomes" id="UP000305517"/>
    </source>
</evidence>
<sequence length="81" mass="8695">MAPTLSKQQAVLGLFCLIVAAVFLMQSPPAWMQHLVIAVALVGSYRLAYGWLRYLWYAGLGVCFVGLAIAAVQLLTGEVPG</sequence>
<comment type="caution">
    <text evidence="2">The sequence shown here is derived from an EMBL/GenBank/DDBJ whole genome shotgun (WGS) entry which is preliminary data.</text>
</comment>
<keyword evidence="1" id="KW-0812">Transmembrane</keyword>
<accession>A0A5R8WIK2</accession>
<keyword evidence="3" id="KW-1185">Reference proteome</keyword>
<gene>
    <name evidence="2" type="ORF">FDY95_23015</name>
</gene>
<keyword evidence="1" id="KW-0472">Membrane</keyword>
<organism evidence="2 3">
    <name type="scientific">Hymenobacter jeollabukensis</name>
    <dbReference type="NCBI Taxonomy" id="2025313"/>
    <lineage>
        <taxon>Bacteria</taxon>
        <taxon>Pseudomonadati</taxon>
        <taxon>Bacteroidota</taxon>
        <taxon>Cytophagia</taxon>
        <taxon>Cytophagales</taxon>
        <taxon>Hymenobacteraceae</taxon>
        <taxon>Hymenobacter</taxon>
    </lineage>
</organism>
<dbReference type="Proteomes" id="UP000305517">
    <property type="component" value="Unassembled WGS sequence"/>
</dbReference>
<feature type="transmembrane region" description="Helical" evidence="1">
    <location>
        <begin position="54"/>
        <end position="75"/>
    </location>
</feature>